<dbReference type="InterPro" id="IPR003593">
    <property type="entry name" value="AAA+_ATPase"/>
</dbReference>
<evidence type="ECO:0000256" key="1">
    <source>
        <dbReference type="ARBA" id="ARBA00022741"/>
    </source>
</evidence>
<evidence type="ECO:0000256" key="3">
    <source>
        <dbReference type="ARBA" id="ARBA00023015"/>
    </source>
</evidence>
<dbReference type="EMBL" id="CP081864">
    <property type="protein sequence ID" value="QZN94859.1"/>
    <property type="molecule type" value="Genomic_DNA"/>
</dbReference>
<keyword evidence="1" id="KW-0547">Nucleotide-binding</keyword>
<dbReference type="PROSITE" id="PS00688">
    <property type="entry name" value="SIGMA54_INTERACT_3"/>
    <property type="match status" value="1"/>
</dbReference>
<evidence type="ECO:0000313" key="9">
    <source>
        <dbReference type="EMBL" id="QZN94859.1"/>
    </source>
</evidence>
<dbReference type="PROSITE" id="PS00675">
    <property type="entry name" value="SIGMA54_INTERACT_1"/>
    <property type="match status" value="1"/>
</dbReference>
<dbReference type="InterPro" id="IPR002078">
    <property type="entry name" value="Sigma_54_int"/>
</dbReference>
<dbReference type="Gene3D" id="3.40.50.2300">
    <property type="match status" value="1"/>
</dbReference>
<dbReference type="InterPro" id="IPR001789">
    <property type="entry name" value="Sig_transdc_resp-reg_receiver"/>
</dbReference>
<dbReference type="SMART" id="SM00448">
    <property type="entry name" value="REC"/>
    <property type="match status" value="1"/>
</dbReference>
<dbReference type="CDD" id="cd00009">
    <property type="entry name" value="AAA"/>
    <property type="match status" value="1"/>
</dbReference>
<keyword evidence="5" id="KW-0804">Transcription</keyword>
<dbReference type="InterPro" id="IPR009057">
    <property type="entry name" value="Homeodomain-like_sf"/>
</dbReference>
<dbReference type="SUPFAM" id="SSF52540">
    <property type="entry name" value="P-loop containing nucleoside triphosphate hydrolases"/>
    <property type="match status" value="1"/>
</dbReference>
<dbReference type="Pfam" id="PF02954">
    <property type="entry name" value="HTH_8"/>
    <property type="match status" value="1"/>
</dbReference>
<evidence type="ECO:0000256" key="6">
    <source>
        <dbReference type="PROSITE-ProRule" id="PRU00169"/>
    </source>
</evidence>
<dbReference type="PROSITE" id="PS50045">
    <property type="entry name" value="SIGMA54_INTERACT_4"/>
    <property type="match status" value="1"/>
</dbReference>
<dbReference type="InterPro" id="IPR025662">
    <property type="entry name" value="Sigma_54_int_dom_ATP-bd_1"/>
</dbReference>
<dbReference type="PRINTS" id="PR01590">
    <property type="entry name" value="HTHFIS"/>
</dbReference>
<feature type="domain" description="Response regulatory" evidence="8">
    <location>
        <begin position="6"/>
        <end position="120"/>
    </location>
</feature>
<dbReference type="PANTHER" id="PTHR32071:SF117">
    <property type="entry name" value="PTS-DEPENDENT DIHYDROXYACETONE KINASE OPERON REGULATORY PROTEIN-RELATED"/>
    <property type="match status" value="1"/>
</dbReference>
<reference evidence="9 10" key="1">
    <citation type="submission" date="2021-08" db="EMBL/GenBank/DDBJ databases">
        <title>Culture and genomic analysis of Symbiopectobacterium purcellii sp. nov. gen. nov., isolated from the leafhopper Empoasca decipiens.</title>
        <authorList>
            <person name="Nadal-Jimenez P."/>
            <person name="Siozios S."/>
            <person name="Halliday N."/>
            <person name="Camara M."/>
            <person name="Hurst G.D.D."/>
        </authorList>
    </citation>
    <scope>NUCLEOTIDE SEQUENCE [LARGE SCALE GENOMIC DNA]</scope>
    <source>
        <strain evidence="9 10">SyEd1</strain>
    </source>
</reference>
<protein>
    <submittedName>
        <fullName evidence="9">Acetoacetate metabolism transcriptional regulator AtoC</fullName>
    </submittedName>
</protein>
<feature type="domain" description="Sigma-54 factor interaction" evidence="7">
    <location>
        <begin position="145"/>
        <end position="374"/>
    </location>
</feature>
<dbReference type="SMART" id="SM00382">
    <property type="entry name" value="AAA"/>
    <property type="match status" value="1"/>
</dbReference>
<dbReference type="Pfam" id="PF25601">
    <property type="entry name" value="AAA_lid_14"/>
    <property type="match status" value="1"/>
</dbReference>
<evidence type="ECO:0000256" key="2">
    <source>
        <dbReference type="ARBA" id="ARBA00022840"/>
    </source>
</evidence>
<keyword evidence="10" id="KW-1185">Reference proteome</keyword>
<sequence length="468" mass="52868">MKQTYSILIADDEENVRRMLTTAFSLAGQQTFCASDGREAVRTFIDHTPDVVLMDIRMPRLNGIEALQQMRQHHPKTPIILMTAYAAVETAVEALRHGAFDYVIKPFDLDELTLIIQRALQLQAMKQEIRHLHQALSDSWQWGHILTNSPRMMEICRDTAKIALSQASVLISGESGTGKELIARAIHYNSRRANGPFIKINCAALPESLLESELFGHEKGAFTGAQVQRQGLFERAHQGTLLLDEVGEMPLNLQVKLLRVLQEREFERVGGHNTVKVDIRIIAATNRNLVAMVDSGDFRQDLFYRLNVIHLEIPPLRERQQDIPLLANHFLQKFCAENRREIIDIDPAALAVLQAWHWPGNIRELSNVIERAVIMSTGVVIFADDLPTQLHCATSNADGEKPPLSFTQGESSLKEAIKRYEKQVIISTLEKHQGNRTHSALQLGISRRALMYKLQEYGIDTLLPKTDT</sequence>
<keyword evidence="3" id="KW-0805">Transcription regulation</keyword>
<dbReference type="PROSITE" id="PS50110">
    <property type="entry name" value="RESPONSE_REGULATORY"/>
    <property type="match status" value="1"/>
</dbReference>
<dbReference type="InterPro" id="IPR011006">
    <property type="entry name" value="CheY-like_superfamily"/>
</dbReference>
<evidence type="ECO:0000313" key="10">
    <source>
        <dbReference type="Proteomes" id="UP000825886"/>
    </source>
</evidence>
<evidence type="ECO:0000259" key="8">
    <source>
        <dbReference type="PROSITE" id="PS50110"/>
    </source>
</evidence>
<evidence type="ECO:0000256" key="4">
    <source>
        <dbReference type="ARBA" id="ARBA00023125"/>
    </source>
</evidence>
<dbReference type="Gene3D" id="1.10.8.60">
    <property type="match status" value="1"/>
</dbReference>
<proteinExistence type="predicted"/>
<keyword evidence="6" id="KW-0597">Phosphoprotein</keyword>
<organism evidence="9 10">
    <name type="scientific">Symbiopectobacterium purcellii</name>
    <dbReference type="NCBI Taxonomy" id="2871826"/>
    <lineage>
        <taxon>Bacteria</taxon>
        <taxon>Pseudomonadati</taxon>
        <taxon>Pseudomonadota</taxon>
        <taxon>Gammaproteobacteria</taxon>
        <taxon>Enterobacterales</taxon>
        <taxon>Enterobacteriaceae</taxon>
    </lineage>
</organism>
<name>A0ABX9AJM1_9ENTR</name>
<dbReference type="Pfam" id="PF00072">
    <property type="entry name" value="Response_reg"/>
    <property type="match status" value="1"/>
</dbReference>
<dbReference type="InterPro" id="IPR027417">
    <property type="entry name" value="P-loop_NTPase"/>
</dbReference>
<dbReference type="Proteomes" id="UP000825886">
    <property type="component" value="Chromosome"/>
</dbReference>
<dbReference type="SUPFAM" id="SSF46689">
    <property type="entry name" value="Homeodomain-like"/>
    <property type="match status" value="1"/>
</dbReference>
<accession>A0ABX9AJM1</accession>
<keyword evidence="4" id="KW-0238">DNA-binding</keyword>
<feature type="modified residue" description="4-aspartylphosphate" evidence="6">
    <location>
        <position position="55"/>
    </location>
</feature>
<evidence type="ECO:0000256" key="5">
    <source>
        <dbReference type="ARBA" id="ARBA00023163"/>
    </source>
</evidence>
<gene>
    <name evidence="9" type="primary">atoC</name>
    <name evidence="9" type="ORF">K6K13_16570</name>
</gene>
<evidence type="ECO:0000259" key="7">
    <source>
        <dbReference type="PROSITE" id="PS50045"/>
    </source>
</evidence>
<dbReference type="CDD" id="cd17536">
    <property type="entry name" value="REC_YesN-like"/>
    <property type="match status" value="1"/>
</dbReference>
<dbReference type="Gene3D" id="1.10.10.60">
    <property type="entry name" value="Homeodomain-like"/>
    <property type="match status" value="1"/>
</dbReference>
<dbReference type="Gene3D" id="3.40.50.300">
    <property type="entry name" value="P-loop containing nucleotide triphosphate hydrolases"/>
    <property type="match status" value="1"/>
</dbReference>
<dbReference type="RefSeq" id="WP_222157972.1">
    <property type="nucleotide sequence ID" value="NZ_CP081864.1"/>
</dbReference>
<dbReference type="PANTHER" id="PTHR32071">
    <property type="entry name" value="TRANSCRIPTIONAL REGULATORY PROTEIN"/>
    <property type="match status" value="1"/>
</dbReference>
<dbReference type="InterPro" id="IPR058031">
    <property type="entry name" value="AAA_lid_NorR"/>
</dbReference>
<dbReference type="NCBIfam" id="NF008469">
    <property type="entry name" value="PRK11361.1"/>
    <property type="match status" value="1"/>
</dbReference>
<dbReference type="InterPro" id="IPR002197">
    <property type="entry name" value="HTH_Fis"/>
</dbReference>
<keyword evidence="2" id="KW-0067">ATP-binding</keyword>
<dbReference type="SUPFAM" id="SSF52172">
    <property type="entry name" value="CheY-like"/>
    <property type="match status" value="1"/>
</dbReference>
<dbReference type="Pfam" id="PF00158">
    <property type="entry name" value="Sigma54_activat"/>
    <property type="match status" value="1"/>
</dbReference>
<dbReference type="InterPro" id="IPR025944">
    <property type="entry name" value="Sigma_54_int_dom_CS"/>
</dbReference>